<feature type="transmembrane region" description="Helical" evidence="1">
    <location>
        <begin position="146"/>
        <end position="168"/>
    </location>
</feature>
<feature type="transmembrane region" description="Helical" evidence="1">
    <location>
        <begin position="119"/>
        <end position="140"/>
    </location>
</feature>
<dbReference type="Proteomes" id="UP000807159">
    <property type="component" value="Chromosome 11"/>
</dbReference>
<dbReference type="AlphaFoldDB" id="A0A8T2XLM0"/>
<proteinExistence type="predicted"/>
<gene>
    <name evidence="2" type="ORF">H0E87_020699</name>
</gene>
<keyword evidence="1" id="KW-0812">Transmembrane</keyword>
<keyword evidence="3" id="KW-1185">Reference proteome</keyword>
<keyword evidence="1" id="KW-1133">Transmembrane helix</keyword>
<sequence length="169" mass="18173">MELNFACINWVSSSSARVHISPDVVGVTSVVHPQTNDPINGAHGCLSSSSMTWTCPVFALVRASYPLVLSLILSPPILVSGFGMPGLLSLATLVIGLSLWSFVLELWKGVGLLPSMISCWLMISLDSLVSIADCAIKLLFDVVLLLQFIMSLAGYFSFARVVVVLDFLL</sequence>
<accession>A0A8T2XLM0</accession>
<evidence type="ECO:0000256" key="1">
    <source>
        <dbReference type="SAM" id="Phobius"/>
    </source>
</evidence>
<organism evidence="2 3">
    <name type="scientific">Populus deltoides</name>
    <name type="common">Eastern poplar</name>
    <name type="synonym">Eastern cottonwood</name>
    <dbReference type="NCBI Taxonomy" id="3696"/>
    <lineage>
        <taxon>Eukaryota</taxon>
        <taxon>Viridiplantae</taxon>
        <taxon>Streptophyta</taxon>
        <taxon>Embryophyta</taxon>
        <taxon>Tracheophyta</taxon>
        <taxon>Spermatophyta</taxon>
        <taxon>Magnoliopsida</taxon>
        <taxon>eudicotyledons</taxon>
        <taxon>Gunneridae</taxon>
        <taxon>Pentapetalae</taxon>
        <taxon>rosids</taxon>
        <taxon>fabids</taxon>
        <taxon>Malpighiales</taxon>
        <taxon>Salicaceae</taxon>
        <taxon>Saliceae</taxon>
        <taxon>Populus</taxon>
    </lineage>
</organism>
<comment type="caution">
    <text evidence="2">The sequence shown here is derived from an EMBL/GenBank/DDBJ whole genome shotgun (WGS) entry which is preliminary data.</text>
</comment>
<reference evidence="2" key="1">
    <citation type="journal article" date="2021" name="J. Hered.">
        <title>Genome Assembly of Salicaceae Populus deltoides (Eastern Cottonwood) I-69 Based on Nanopore Sequencing and Hi-C Technologies.</title>
        <authorList>
            <person name="Bai S."/>
            <person name="Wu H."/>
            <person name="Zhang J."/>
            <person name="Pan Z."/>
            <person name="Zhao W."/>
            <person name="Li Z."/>
            <person name="Tong C."/>
        </authorList>
    </citation>
    <scope>NUCLEOTIDE SEQUENCE</scope>
    <source>
        <tissue evidence="2">Leaf</tissue>
    </source>
</reference>
<protein>
    <submittedName>
        <fullName evidence="2">Uncharacterized protein</fullName>
    </submittedName>
</protein>
<keyword evidence="1" id="KW-0472">Membrane</keyword>
<evidence type="ECO:0000313" key="3">
    <source>
        <dbReference type="Proteomes" id="UP000807159"/>
    </source>
</evidence>
<dbReference type="EMBL" id="JACEGQ020000011">
    <property type="protein sequence ID" value="KAH8494036.1"/>
    <property type="molecule type" value="Genomic_DNA"/>
</dbReference>
<feature type="transmembrane region" description="Helical" evidence="1">
    <location>
        <begin position="84"/>
        <end position="107"/>
    </location>
</feature>
<evidence type="ECO:0000313" key="2">
    <source>
        <dbReference type="EMBL" id="KAH8494036.1"/>
    </source>
</evidence>
<name>A0A8T2XLM0_POPDE</name>